<dbReference type="Gene3D" id="3.30.429.10">
    <property type="entry name" value="Macrophage Migration Inhibitory Factor"/>
    <property type="match status" value="1"/>
</dbReference>
<name>A0A5Q0H102_SACSY</name>
<dbReference type="AlphaFoldDB" id="A0A5Q0H102"/>
<dbReference type="RefSeq" id="WP_033431676.1">
    <property type="nucleotide sequence ID" value="NZ_CP034550.1"/>
</dbReference>
<evidence type="ECO:0000313" key="1">
    <source>
        <dbReference type="EMBL" id="QFZ19450.1"/>
    </source>
</evidence>
<reference evidence="2" key="1">
    <citation type="journal article" date="2021" name="Curr. Microbiol.">
        <title>Complete genome of nocamycin-producing strain Saccharothrix syringae NRRL B-16468 reveals the biosynthetic potential for secondary metabolites.</title>
        <authorList>
            <person name="Mo X."/>
            <person name="Yang S."/>
        </authorList>
    </citation>
    <scope>NUCLEOTIDE SEQUENCE [LARGE SCALE GENOMIC DNA]</scope>
    <source>
        <strain evidence="2">ATCC 51364 / DSM 43886 / JCM 6844 / KCTC 9398 / NBRC 14523 / NRRL B-16468 / INA 2240</strain>
    </source>
</reference>
<dbReference type="EMBL" id="CP034550">
    <property type="protein sequence ID" value="QFZ19450.1"/>
    <property type="molecule type" value="Genomic_DNA"/>
</dbReference>
<dbReference type="KEGG" id="ssyi:EKG83_20185"/>
<accession>A0A5Q0H102</accession>
<dbReference type="InterPro" id="IPR014347">
    <property type="entry name" value="Tautomerase/MIF_sf"/>
</dbReference>
<dbReference type="Proteomes" id="UP000325787">
    <property type="component" value="Chromosome"/>
</dbReference>
<sequence>MPMLDVYVPEGALRPEAEAAMISRLTDILIRHEGFDPEDPRARAVSWAFLHRPAAVHVAGQPARVPRYKVVATVPEGQLGPDARAAVVAEVTEAVLDAEQGAWPRDSGRVWVFPVEIPEGHWGGRGTITHLSTILRRITGDDEDRARTLAAQRIAAARAERTRIPDQNPTDG</sequence>
<evidence type="ECO:0000313" key="2">
    <source>
        <dbReference type="Proteomes" id="UP000325787"/>
    </source>
</evidence>
<organism evidence="1 2">
    <name type="scientific">Saccharothrix syringae</name>
    <name type="common">Nocardiopsis syringae</name>
    <dbReference type="NCBI Taxonomy" id="103733"/>
    <lineage>
        <taxon>Bacteria</taxon>
        <taxon>Bacillati</taxon>
        <taxon>Actinomycetota</taxon>
        <taxon>Actinomycetes</taxon>
        <taxon>Pseudonocardiales</taxon>
        <taxon>Pseudonocardiaceae</taxon>
        <taxon>Saccharothrix</taxon>
    </lineage>
</organism>
<proteinExistence type="predicted"/>
<dbReference type="OrthoDB" id="1438441at2"/>
<keyword evidence="2" id="KW-1185">Reference proteome</keyword>
<protein>
    <submittedName>
        <fullName evidence="1">Tautomerase enzyme</fullName>
    </submittedName>
</protein>
<gene>
    <name evidence="1" type="ORF">EKG83_20185</name>
</gene>